<reference evidence="5" key="2">
    <citation type="journal article" date="2008" name="Nucleic Acids Res.">
        <title>The rice annotation project database (RAP-DB): 2008 update.</title>
        <authorList>
            <consortium name="The rice annotation project (RAP)"/>
        </authorList>
    </citation>
    <scope>GENOME REANNOTATION</scope>
    <source>
        <strain evidence="5">cv. Nipponbare</strain>
    </source>
</reference>
<evidence type="ECO:0000256" key="3">
    <source>
        <dbReference type="ARBA" id="ARBA00023002"/>
    </source>
</evidence>
<dbReference type="GO" id="GO:0016491">
    <property type="term" value="F:oxidoreductase activity"/>
    <property type="evidence" value="ECO:0007669"/>
    <property type="project" value="UniProtKB-KW"/>
</dbReference>
<evidence type="ECO:0000256" key="1">
    <source>
        <dbReference type="ARBA" id="ARBA00006484"/>
    </source>
</evidence>
<dbReference type="InterPro" id="IPR036291">
    <property type="entry name" value="NAD(P)-bd_dom_sf"/>
</dbReference>
<evidence type="ECO:0000313" key="4">
    <source>
        <dbReference type="EMBL" id="BAF15313.2"/>
    </source>
</evidence>
<gene>
    <name evidence="4" type="ordered locus">Os04g0531700</name>
</gene>
<dbReference type="Pfam" id="PF00106">
    <property type="entry name" value="adh_short"/>
    <property type="match status" value="1"/>
</dbReference>
<reference evidence="4 5" key="1">
    <citation type="journal article" date="2005" name="Nature">
        <title>The map-based sequence of the rice genome.</title>
        <authorList>
            <consortium name="International rice genome sequencing project (IRGSP)"/>
            <person name="Matsumoto T."/>
            <person name="Wu J."/>
            <person name="Kanamori H."/>
            <person name="Katayose Y."/>
            <person name="Fujisawa M."/>
            <person name="Namiki N."/>
            <person name="Mizuno H."/>
            <person name="Yamamoto K."/>
            <person name="Antonio B.A."/>
            <person name="Baba T."/>
            <person name="Sakata K."/>
            <person name="Nagamura Y."/>
            <person name="Aoki H."/>
            <person name="Arikawa K."/>
            <person name="Arita K."/>
            <person name="Bito T."/>
            <person name="Chiden Y."/>
            <person name="Fujitsuka N."/>
            <person name="Fukunaka R."/>
            <person name="Hamada M."/>
            <person name="Harada C."/>
            <person name="Hayashi A."/>
            <person name="Hijishita S."/>
            <person name="Honda M."/>
            <person name="Hosokawa S."/>
            <person name="Ichikawa Y."/>
            <person name="Idonuma A."/>
            <person name="Iijima M."/>
            <person name="Ikeda M."/>
            <person name="Ikeno M."/>
            <person name="Ito K."/>
            <person name="Ito S."/>
            <person name="Ito T."/>
            <person name="Ito Y."/>
            <person name="Ito Y."/>
            <person name="Iwabuchi A."/>
            <person name="Kamiya K."/>
            <person name="Karasawa W."/>
            <person name="Kurita K."/>
            <person name="Katagiri S."/>
            <person name="Kikuta A."/>
            <person name="Kobayashi H."/>
            <person name="Kobayashi N."/>
            <person name="Machita K."/>
            <person name="Maehara T."/>
            <person name="Masukawa M."/>
            <person name="Mizubayashi T."/>
            <person name="Mukai Y."/>
            <person name="Nagasaki H."/>
            <person name="Nagata Y."/>
            <person name="Naito S."/>
            <person name="Nakashima M."/>
            <person name="Nakama Y."/>
            <person name="Nakamichi Y."/>
            <person name="Nakamura M."/>
            <person name="Meguro A."/>
            <person name="Negishi M."/>
            <person name="Ohta I."/>
            <person name="Ohta T."/>
            <person name="Okamoto M."/>
            <person name="Ono N."/>
            <person name="Saji S."/>
            <person name="Sakaguchi M."/>
            <person name="Sakai K."/>
            <person name="Shibata M."/>
            <person name="Shimokawa T."/>
            <person name="Song J."/>
            <person name="Takazaki Y."/>
            <person name="Terasawa K."/>
            <person name="Tsugane M."/>
            <person name="Tsuji K."/>
            <person name="Ueda S."/>
            <person name="Waki K."/>
            <person name="Yamagata H."/>
            <person name="Yamamoto M."/>
            <person name="Yamamoto S."/>
            <person name="Yamane H."/>
            <person name="Yoshiki S."/>
            <person name="Yoshihara R."/>
            <person name="Yukawa K."/>
            <person name="Zhong H."/>
            <person name="Yano M."/>
            <person name="Yuan Q."/>
            <person name="Ouyang S."/>
            <person name="Liu J."/>
            <person name="Jones K.M."/>
            <person name="Gansberger K."/>
            <person name="Moffat K."/>
            <person name="Hill J."/>
            <person name="Bera J."/>
            <person name="Fadrosh D."/>
            <person name="Jin S."/>
            <person name="Johri S."/>
            <person name="Kim M."/>
            <person name="Overton L."/>
            <person name="Reardon M."/>
            <person name="Tsitrin T."/>
            <person name="Vuong H."/>
            <person name="Weaver B."/>
            <person name="Ciecko A."/>
            <person name="Tallon L."/>
            <person name="Jackson J."/>
            <person name="Pai G."/>
            <person name="Aken S.V."/>
            <person name="Utterback T."/>
            <person name="Reidmuller S."/>
            <person name="Feldblyum T."/>
            <person name="Hsiao J."/>
            <person name="Zismann V."/>
            <person name="Iobst S."/>
            <person name="de Vazeille A.R."/>
            <person name="Buell C.R."/>
            <person name="Ying K."/>
            <person name="Li Y."/>
            <person name="Lu T."/>
            <person name="Huang Y."/>
            <person name="Zhao Q."/>
            <person name="Feng Q."/>
            <person name="Zhang L."/>
            <person name="Zhu J."/>
            <person name="Weng Q."/>
            <person name="Mu J."/>
            <person name="Lu Y."/>
            <person name="Fan D."/>
            <person name="Liu Y."/>
            <person name="Guan J."/>
            <person name="Zhang Y."/>
            <person name="Yu S."/>
            <person name="Liu X."/>
            <person name="Zhang Y."/>
            <person name="Hong G."/>
            <person name="Han B."/>
            <person name="Choisne N."/>
            <person name="Demange N."/>
            <person name="Orjeda G."/>
            <person name="Samain S."/>
            <person name="Cattolico L."/>
            <person name="Pelletier E."/>
            <person name="Couloux A."/>
            <person name="Segurens B."/>
            <person name="Wincker P."/>
            <person name="D'Hont A."/>
            <person name="Scarpelli C."/>
            <person name="Weissenbach J."/>
            <person name="Salanoubat M."/>
            <person name="Quetier F."/>
            <person name="Yu Y."/>
            <person name="Kim H.R."/>
            <person name="Rambo T."/>
            <person name="Currie J."/>
            <person name="Collura K."/>
            <person name="Luo M."/>
            <person name="Yang T."/>
            <person name="Ammiraju J.S.S."/>
            <person name="Engler F."/>
            <person name="Soderlund C."/>
            <person name="Wing R.A."/>
            <person name="Palmer L.E."/>
            <person name="de la Bastide M."/>
            <person name="Spiegel L."/>
            <person name="Nascimento L."/>
            <person name="Zutavern T."/>
            <person name="O'Shaughnessy A."/>
            <person name="Dike S."/>
            <person name="Dedhia N."/>
            <person name="Preston R."/>
            <person name="Balija V."/>
            <person name="McCombie W.R."/>
            <person name="Chow T."/>
            <person name="Chen H."/>
            <person name="Chung M."/>
            <person name="Chen C."/>
            <person name="Shaw J."/>
            <person name="Wu H."/>
            <person name="Hsiao K."/>
            <person name="Chao Y."/>
            <person name="Chu M."/>
            <person name="Cheng C."/>
            <person name="Hour A."/>
            <person name="Lee P."/>
            <person name="Lin S."/>
            <person name="Lin Y."/>
            <person name="Liou J."/>
            <person name="Liu S."/>
            <person name="Hsing Y."/>
            <person name="Raghuvanshi S."/>
            <person name="Mohanty A."/>
            <person name="Bharti A.K."/>
            <person name="Gaur A."/>
            <person name="Gupta V."/>
            <person name="Kumar D."/>
            <person name="Ravi V."/>
            <person name="Vij S."/>
            <person name="Kapur A."/>
            <person name="Khurana P."/>
            <person name="Khurana P."/>
            <person name="Khurana J.P."/>
            <person name="Tyagi A.K."/>
            <person name="Gaikwad K."/>
            <person name="Singh A."/>
            <person name="Dalal V."/>
            <person name="Srivastava S."/>
            <person name="Dixit A."/>
            <person name="Pal A.K."/>
            <person name="Ghazi I.A."/>
            <person name="Yadav M."/>
            <person name="Pandit A."/>
            <person name="Bhargava A."/>
            <person name="Sureshbabu K."/>
            <person name="Batra K."/>
            <person name="Sharma T.R."/>
            <person name="Mohapatra T."/>
            <person name="Singh N.K."/>
            <person name="Messing J."/>
            <person name="Nelson A.B."/>
            <person name="Fuks G."/>
            <person name="Kavchok S."/>
            <person name="Keizer G."/>
            <person name="Linton E."/>
            <person name="Llaca V."/>
            <person name="Song R."/>
            <person name="Tanyolac B."/>
            <person name="Young S."/>
            <person name="Ho-Il K."/>
            <person name="Hahn J.H."/>
            <person name="Sangsakoo G."/>
            <person name="Vanavichit A."/>
            <person name="de Mattos Luiz.A.T."/>
            <person name="Zimmer P.D."/>
            <person name="Malone G."/>
            <person name="Dellagostin O."/>
            <person name="de Oliveira A.C."/>
            <person name="Bevan M."/>
            <person name="Bancroft I."/>
            <person name="Minx P."/>
            <person name="Cordum H."/>
            <person name="Wilson R."/>
            <person name="Cheng Z."/>
            <person name="Jin W."/>
            <person name="Jiang J."/>
            <person name="Leong S.A."/>
            <person name="Iwama H."/>
            <person name="Gojobori T."/>
            <person name="Itoh T."/>
            <person name="Niimura Y."/>
            <person name="Fujii Y."/>
            <person name="Habara T."/>
            <person name="Sakai H."/>
            <person name="Sato Y."/>
            <person name="Wilson G."/>
            <person name="Kumar K."/>
            <person name="McCouch S."/>
            <person name="Juretic N."/>
            <person name="Hoen D."/>
            <person name="Wright S."/>
            <person name="Bruskiewich R."/>
            <person name="Bureau T."/>
            <person name="Miyao A."/>
            <person name="Hirochika H."/>
            <person name="Nishikawa T."/>
            <person name="Kadowaki K."/>
            <person name="Sugiura M."/>
            <person name="Burr B."/>
            <person name="Sasaki T."/>
        </authorList>
    </citation>
    <scope>NUCLEOTIDE SEQUENCE [LARGE SCALE GENOMIC DNA]</scope>
    <source>
        <strain evidence="5">cv. Nipponbare</strain>
    </source>
</reference>
<keyword evidence="2" id="KW-0521">NADP</keyword>
<dbReference type="KEGG" id="dosa:Os04g0531700"/>
<protein>
    <submittedName>
        <fullName evidence="4">Os04g0531700 protein</fullName>
    </submittedName>
</protein>
<dbReference type="InterPro" id="IPR002347">
    <property type="entry name" value="SDR_fam"/>
</dbReference>
<dbReference type="Proteomes" id="UP000000763">
    <property type="component" value="Chromosome 4"/>
</dbReference>
<name>A0A0P0WD59_ORYSJ</name>
<dbReference type="Gene3D" id="3.40.50.720">
    <property type="entry name" value="NAD(P)-binding Rossmann-like Domain"/>
    <property type="match status" value="1"/>
</dbReference>
<feature type="non-terminal residue" evidence="4">
    <location>
        <position position="1"/>
    </location>
</feature>
<dbReference type="Gramene" id="Os04t0531700-01">
    <property type="protein sequence ID" value="Os04t0531700-01"/>
    <property type="gene ID" value="Os04g0531700"/>
</dbReference>
<dbReference type="OMA" id="FTEVACH"/>
<dbReference type="SUPFAM" id="SSF51735">
    <property type="entry name" value="NAD(P)-binding Rossmann-fold domains"/>
    <property type="match status" value="1"/>
</dbReference>
<dbReference type="PANTHER" id="PTHR43490:SF64">
    <property type="entry name" value="(+)-NEOMENTHOL DEHYDROGENASE"/>
    <property type="match status" value="1"/>
</dbReference>
<comment type="similarity">
    <text evidence="1">Belongs to the short-chain dehydrogenases/reductases (SDR) family.</text>
</comment>
<dbReference type="AlphaFoldDB" id="A0A0P0WD59"/>
<sequence>TVRSWHCGLSIIRIALVTGGNKGVGLETCRQLASRGLRVVLTARNEARGLEAVDGIRRSGAADSDVVFHQLDVTDAASVARLADFVRDQFGRLDILVWASLRDFGSSML</sequence>
<evidence type="ECO:0000313" key="5">
    <source>
        <dbReference type="Proteomes" id="UP000000763"/>
    </source>
</evidence>
<dbReference type="EMBL" id="AP008210">
    <property type="protein sequence ID" value="BAF15313.2"/>
    <property type="molecule type" value="Genomic_DNA"/>
</dbReference>
<dbReference type="PANTHER" id="PTHR43490">
    <property type="entry name" value="(+)-NEOMENTHOL DEHYDROGENASE"/>
    <property type="match status" value="1"/>
</dbReference>
<accession>A0A0P0WD59</accession>
<organism evidence="4 5">
    <name type="scientific">Oryza sativa subsp. japonica</name>
    <name type="common">Rice</name>
    <dbReference type="NCBI Taxonomy" id="39947"/>
    <lineage>
        <taxon>Eukaryota</taxon>
        <taxon>Viridiplantae</taxon>
        <taxon>Streptophyta</taxon>
        <taxon>Embryophyta</taxon>
        <taxon>Tracheophyta</taxon>
        <taxon>Spermatophyta</taxon>
        <taxon>Magnoliopsida</taxon>
        <taxon>Liliopsida</taxon>
        <taxon>Poales</taxon>
        <taxon>Poaceae</taxon>
        <taxon>BOP clade</taxon>
        <taxon>Oryzoideae</taxon>
        <taxon>Oryzeae</taxon>
        <taxon>Oryzinae</taxon>
        <taxon>Oryza</taxon>
        <taxon>Oryza sativa</taxon>
    </lineage>
</organism>
<keyword evidence="3" id="KW-0560">Oxidoreductase</keyword>
<evidence type="ECO:0000256" key="2">
    <source>
        <dbReference type="ARBA" id="ARBA00022857"/>
    </source>
</evidence>
<proteinExistence type="inferred from homology"/>
<dbReference type="SMR" id="A0A0P0WD59"/>